<dbReference type="SUPFAM" id="SSF46626">
    <property type="entry name" value="Cytochrome c"/>
    <property type="match status" value="1"/>
</dbReference>
<dbReference type="Proteomes" id="UP001321125">
    <property type="component" value="Unassembled WGS sequence"/>
</dbReference>
<dbReference type="Gene3D" id="1.10.760.10">
    <property type="entry name" value="Cytochrome c-like domain"/>
    <property type="match status" value="1"/>
</dbReference>
<feature type="chain" id="PRO_5045406993" evidence="7">
    <location>
        <begin position="26"/>
        <end position="148"/>
    </location>
</feature>
<evidence type="ECO:0000256" key="3">
    <source>
        <dbReference type="ARBA" id="ARBA00022723"/>
    </source>
</evidence>
<dbReference type="InterPro" id="IPR036909">
    <property type="entry name" value="Cyt_c-like_dom_sf"/>
</dbReference>
<dbReference type="InterPro" id="IPR009056">
    <property type="entry name" value="Cyt_c-like_dom"/>
</dbReference>
<keyword evidence="7" id="KW-0732">Signal</keyword>
<accession>A0ABT4IV91</accession>
<comment type="caution">
    <text evidence="9">The sequence shown here is derived from an EMBL/GenBank/DDBJ whole genome shotgun (WGS) entry which is preliminary data.</text>
</comment>
<dbReference type="EMBL" id="JAKNQU010000003">
    <property type="protein sequence ID" value="MCZ0927599.1"/>
    <property type="molecule type" value="Genomic_DNA"/>
</dbReference>
<feature type="domain" description="Cytochrome c" evidence="8">
    <location>
        <begin position="67"/>
        <end position="147"/>
    </location>
</feature>
<evidence type="ECO:0000256" key="6">
    <source>
        <dbReference type="PROSITE-ProRule" id="PRU00433"/>
    </source>
</evidence>
<name>A0ABT4IV91_9GAMM</name>
<evidence type="ECO:0000256" key="4">
    <source>
        <dbReference type="ARBA" id="ARBA00022982"/>
    </source>
</evidence>
<evidence type="ECO:0000313" key="10">
    <source>
        <dbReference type="Proteomes" id="UP001321125"/>
    </source>
</evidence>
<keyword evidence="4" id="KW-0249">Electron transport</keyword>
<organism evidence="9 10">
    <name type="scientific">Vreelandella janggokensis</name>
    <dbReference type="NCBI Taxonomy" id="370767"/>
    <lineage>
        <taxon>Bacteria</taxon>
        <taxon>Pseudomonadati</taxon>
        <taxon>Pseudomonadota</taxon>
        <taxon>Gammaproteobacteria</taxon>
        <taxon>Oceanospirillales</taxon>
        <taxon>Halomonadaceae</taxon>
        <taxon>Vreelandella</taxon>
    </lineage>
</organism>
<evidence type="ECO:0000256" key="2">
    <source>
        <dbReference type="ARBA" id="ARBA00022617"/>
    </source>
</evidence>
<feature type="signal peptide" evidence="7">
    <location>
        <begin position="1"/>
        <end position="25"/>
    </location>
</feature>
<dbReference type="InterPro" id="IPR002323">
    <property type="entry name" value="Cyt_CIE"/>
</dbReference>
<proteinExistence type="predicted"/>
<evidence type="ECO:0000256" key="1">
    <source>
        <dbReference type="ARBA" id="ARBA00022448"/>
    </source>
</evidence>
<keyword evidence="2 6" id="KW-0349">Heme</keyword>
<evidence type="ECO:0000259" key="8">
    <source>
        <dbReference type="PROSITE" id="PS51007"/>
    </source>
</evidence>
<gene>
    <name evidence="9" type="ORF">L0635_10930</name>
</gene>
<protein>
    <submittedName>
        <fullName evidence="9">C-type cytochrome</fullName>
    </submittedName>
</protein>
<dbReference type="Pfam" id="PF13442">
    <property type="entry name" value="Cytochrome_CBB3"/>
    <property type="match status" value="1"/>
</dbReference>
<dbReference type="RefSeq" id="WP_233337314.1">
    <property type="nucleotide sequence ID" value="NZ_JAKNQT010000002.1"/>
</dbReference>
<evidence type="ECO:0000256" key="7">
    <source>
        <dbReference type="SAM" id="SignalP"/>
    </source>
</evidence>
<reference evidence="9 10" key="1">
    <citation type="submission" date="2022-02" db="EMBL/GenBank/DDBJ databases">
        <title>Study of halophilic communities from a Mexican lake.</title>
        <authorList>
            <person name="Hernandez-Soto L.M."/>
            <person name="Martinez-Abarca F."/>
            <person name="Ramirez-Saad H.C."/>
            <person name="Aguirre-Garrido J.F."/>
        </authorList>
    </citation>
    <scope>NUCLEOTIDE SEQUENCE [LARGE SCALE GENOMIC DNA]</scope>
    <source>
        <strain evidence="9 10">Hjan13</strain>
    </source>
</reference>
<keyword evidence="5 6" id="KW-0408">Iron</keyword>
<dbReference type="PANTHER" id="PTHR40942">
    <property type="match status" value="1"/>
</dbReference>
<dbReference type="PROSITE" id="PS51007">
    <property type="entry name" value="CYTC"/>
    <property type="match status" value="1"/>
</dbReference>
<keyword evidence="10" id="KW-1185">Reference proteome</keyword>
<evidence type="ECO:0000256" key="5">
    <source>
        <dbReference type="ARBA" id="ARBA00023004"/>
    </source>
</evidence>
<sequence length="148" mass="14558">MNVKQIAKGLVALGVAMLSGSGAIADDASREAIAERLAPVGSVCLQGQDCGTQAAQAEAETNAESGGGGSDGASLYSSIGCAACHDSGAAGAPGLGDAEAWASRLEQGTEALYQSVYEGKGAMPARGGSSASDEEIQAVVDYMVAEAE</sequence>
<keyword evidence="1" id="KW-0813">Transport</keyword>
<evidence type="ECO:0000313" key="9">
    <source>
        <dbReference type="EMBL" id="MCZ0927599.1"/>
    </source>
</evidence>
<dbReference type="PANTHER" id="PTHR40942:SF4">
    <property type="entry name" value="CYTOCHROME C5"/>
    <property type="match status" value="1"/>
</dbReference>
<keyword evidence="3 6" id="KW-0479">Metal-binding</keyword>
<dbReference type="PRINTS" id="PR00607">
    <property type="entry name" value="CYTCHROMECIE"/>
</dbReference>